<reference evidence="17 18" key="1">
    <citation type="submission" date="2024-12" db="EMBL/GenBank/DDBJ databases">
        <title>The unique morphological basis and parallel evolutionary history of personate flowers in Penstemon.</title>
        <authorList>
            <person name="Depatie T.H."/>
            <person name="Wessinger C.A."/>
        </authorList>
    </citation>
    <scope>NUCLEOTIDE SEQUENCE [LARGE SCALE GENOMIC DNA]</scope>
    <source>
        <strain evidence="17">WTNN_2</strain>
        <tissue evidence="17">Leaf</tissue>
    </source>
</reference>
<evidence type="ECO:0000256" key="5">
    <source>
        <dbReference type="ARBA" id="ARBA00022523"/>
    </source>
</evidence>
<evidence type="ECO:0000313" key="17">
    <source>
        <dbReference type="EMBL" id="KAL3830486.1"/>
    </source>
</evidence>
<evidence type="ECO:0000256" key="4">
    <source>
        <dbReference type="ARBA" id="ARBA00012297"/>
    </source>
</evidence>
<evidence type="ECO:0000259" key="16">
    <source>
        <dbReference type="Pfam" id="PF07732"/>
    </source>
</evidence>
<comment type="caution">
    <text evidence="17">The sequence shown here is derived from an EMBL/GenBank/DDBJ whole genome shotgun (WGS) entry which is preliminary data.</text>
</comment>
<dbReference type="EMBL" id="JBJXBP010000005">
    <property type="protein sequence ID" value="KAL3830486.1"/>
    <property type="molecule type" value="Genomic_DNA"/>
</dbReference>
<dbReference type="InterPro" id="IPR034288">
    <property type="entry name" value="CuRO_1_LCC"/>
</dbReference>
<dbReference type="FunFam" id="2.60.40.420:FF:000049">
    <property type="entry name" value="Laccase"/>
    <property type="match status" value="1"/>
</dbReference>
<keyword evidence="12 13" id="KW-0439">Lignin degradation</keyword>
<accession>A0ABD3T1K4</accession>
<dbReference type="SUPFAM" id="SSF49503">
    <property type="entry name" value="Cupredoxins"/>
    <property type="match status" value="3"/>
</dbReference>
<feature type="domain" description="Plastocyanin-like" evidence="14">
    <location>
        <begin position="156"/>
        <end position="305"/>
    </location>
</feature>
<dbReference type="Proteomes" id="UP001634393">
    <property type="component" value="Unassembled WGS sequence"/>
</dbReference>
<evidence type="ECO:0000259" key="15">
    <source>
        <dbReference type="Pfam" id="PF07731"/>
    </source>
</evidence>
<dbReference type="CDD" id="cd13875">
    <property type="entry name" value="CuRO_2_LCC_plant"/>
    <property type="match status" value="1"/>
</dbReference>
<dbReference type="GO" id="GO:0046872">
    <property type="term" value="F:metal ion binding"/>
    <property type="evidence" value="ECO:0007669"/>
    <property type="project" value="UniProtKB-KW"/>
</dbReference>
<dbReference type="Pfam" id="PF00394">
    <property type="entry name" value="Cu-oxidase"/>
    <property type="match status" value="1"/>
</dbReference>
<evidence type="ECO:0000256" key="10">
    <source>
        <dbReference type="ARBA" id="ARBA00023008"/>
    </source>
</evidence>
<protein>
    <recommendedName>
        <fullName evidence="4 13">Laccase</fullName>
        <ecNumber evidence="4 13">1.10.3.2</ecNumber>
    </recommendedName>
    <alternativeName>
        <fullName evidence="13">Benzenediol:oxygen oxidoreductase</fullName>
    </alternativeName>
    <alternativeName>
        <fullName evidence="13">Diphenol oxidase</fullName>
    </alternativeName>
    <alternativeName>
        <fullName evidence="13">Urishiol oxidase</fullName>
    </alternativeName>
</protein>
<evidence type="ECO:0000256" key="8">
    <source>
        <dbReference type="ARBA" id="ARBA00022737"/>
    </source>
</evidence>
<dbReference type="EC" id="1.10.3.2" evidence="4 13"/>
<dbReference type="Gene3D" id="2.60.40.420">
    <property type="entry name" value="Cupredoxins - blue copper proteins"/>
    <property type="match status" value="3"/>
</dbReference>
<comment type="cofactor">
    <cofactor evidence="13">
        <name>Cu cation</name>
        <dbReference type="ChEBI" id="CHEBI:23378"/>
    </cofactor>
    <text evidence="13">Binds 4 Cu cations per monomer.</text>
</comment>
<evidence type="ECO:0000259" key="14">
    <source>
        <dbReference type="Pfam" id="PF00394"/>
    </source>
</evidence>
<dbReference type="PANTHER" id="PTHR11709:SF520">
    <property type="entry name" value="LACCASE"/>
    <property type="match status" value="1"/>
</dbReference>
<dbReference type="GO" id="GO:0048046">
    <property type="term" value="C:apoplast"/>
    <property type="evidence" value="ECO:0007669"/>
    <property type="project" value="UniProtKB-SubCell"/>
</dbReference>
<dbReference type="InterPro" id="IPR017761">
    <property type="entry name" value="Laccase"/>
</dbReference>
<dbReference type="InterPro" id="IPR002355">
    <property type="entry name" value="Cu_oxidase_Cu_BS"/>
</dbReference>
<feature type="domain" description="Plastocyanin-like" evidence="15">
    <location>
        <begin position="416"/>
        <end position="545"/>
    </location>
</feature>
<dbReference type="PROSITE" id="PS00080">
    <property type="entry name" value="MULTICOPPER_OXIDASE2"/>
    <property type="match status" value="1"/>
</dbReference>
<evidence type="ECO:0000256" key="11">
    <source>
        <dbReference type="ARBA" id="ARBA00023180"/>
    </source>
</evidence>
<keyword evidence="10 13" id="KW-0186">Copper</keyword>
<keyword evidence="7 13" id="KW-0479">Metal-binding</keyword>
<dbReference type="PROSITE" id="PS00079">
    <property type="entry name" value="MULTICOPPER_OXIDASE1"/>
    <property type="match status" value="1"/>
</dbReference>
<keyword evidence="5 13" id="KW-0052">Apoplast</keyword>
<dbReference type="AlphaFoldDB" id="A0ABD3T1K4"/>
<evidence type="ECO:0000313" key="18">
    <source>
        <dbReference type="Proteomes" id="UP001634393"/>
    </source>
</evidence>
<dbReference type="InterPro" id="IPR034285">
    <property type="entry name" value="CuRO_2_LCC"/>
</dbReference>
<feature type="chain" id="PRO_5044529976" description="Laccase" evidence="13">
    <location>
        <begin position="21"/>
        <end position="563"/>
    </location>
</feature>
<keyword evidence="9 13" id="KW-0560">Oxidoreductase</keyword>
<dbReference type="InterPro" id="IPR045087">
    <property type="entry name" value="Cu-oxidase_fam"/>
</dbReference>
<dbReference type="InterPro" id="IPR001117">
    <property type="entry name" value="Cu-oxidase_2nd"/>
</dbReference>
<dbReference type="InterPro" id="IPR011706">
    <property type="entry name" value="Cu-oxidase_C"/>
</dbReference>
<evidence type="ECO:0000256" key="7">
    <source>
        <dbReference type="ARBA" id="ARBA00022723"/>
    </source>
</evidence>
<gene>
    <name evidence="17" type="ORF">ACJIZ3_019288</name>
</gene>
<sequence>MWILKFVFIILLANSLRLEAAGFRRYSFVVKESSYKKLCETKNILTVNGKFPGPTIEVHKGETIVVDVYNKGKYNISIHWHGVKQPRNPWTDGPEYITQCPIKPGNKFSQKVIFSDEVGTLWWHAHSDWSRATVHGAIIIYPMPGTSYPFPKPQADVPIIIGEWWKEDILKVLDEFVGSGGQPKDSDAYTINGKPGNLYPCSKRDTFKLKVKQGNTYLLRIINAALNEIHFFGVAKHNLTVVGVDASYTKPLTRDYIVISPGQTMDCLLQANQEPGSYYMAATAYVNGIGISFDNTTTTAILKYKRYFGQSTPTSLPTFPSYNDTSAATNFSFSLRSLNSRLYPISVPSKITKRIISTVSVNVFPCLKYQTCEGPNGTRLAASMNNISFVNPSIDILEAYFYQVNGVFGKSFPSFPPLVFNYTADVIPLELEIPTKGTQVKVIEFNSVMEVVFQGTNQVAGLDHPMHLHGFSFYVVGWGFGNFDEAKDPLDYNLIDPQRRSTIIVPKNGWVAIRFKADNPGVWFLHCHYERHLTWGMETVFIVNSGKLRTERVIPPPPDMPPC</sequence>
<proteinExistence type="inferred from homology"/>
<keyword evidence="6 13" id="KW-0964">Secreted</keyword>
<dbReference type="InterPro" id="IPR033138">
    <property type="entry name" value="Cu_oxidase_CS"/>
</dbReference>
<comment type="catalytic activity">
    <reaction evidence="1 13">
        <text>4 hydroquinone + O2 = 4 benzosemiquinone + 2 H2O</text>
        <dbReference type="Rhea" id="RHEA:11276"/>
        <dbReference type="ChEBI" id="CHEBI:15377"/>
        <dbReference type="ChEBI" id="CHEBI:15379"/>
        <dbReference type="ChEBI" id="CHEBI:17594"/>
        <dbReference type="ChEBI" id="CHEBI:17977"/>
        <dbReference type="EC" id="1.10.3.2"/>
    </reaction>
</comment>
<organism evidence="17 18">
    <name type="scientific">Penstemon smallii</name>
    <dbReference type="NCBI Taxonomy" id="265156"/>
    <lineage>
        <taxon>Eukaryota</taxon>
        <taxon>Viridiplantae</taxon>
        <taxon>Streptophyta</taxon>
        <taxon>Embryophyta</taxon>
        <taxon>Tracheophyta</taxon>
        <taxon>Spermatophyta</taxon>
        <taxon>Magnoliopsida</taxon>
        <taxon>eudicotyledons</taxon>
        <taxon>Gunneridae</taxon>
        <taxon>Pentapetalae</taxon>
        <taxon>asterids</taxon>
        <taxon>lamiids</taxon>
        <taxon>Lamiales</taxon>
        <taxon>Plantaginaceae</taxon>
        <taxon>Cheloneae</taxon>
        <taxon>Penstemon</taxon>
    </lineage>
</organism>
<evidence type="ECO:0000256" key="9">
    <source>
        <dbReference type="ARBA" id="ARBA00023002"/>
    </source>
</evidence>
<keyword evidence="13" id="KW-0732">Signal</keyword>
<evidence type="ECO:0000256" key="13">
    <source>
        <dbReference type="RuleBase" id="RU361119"/>
    </source>
</evidence>
<dbReference type="GO" id="GO:0046274">
    <property type="term" value="P:lignin catabolic process"/>
    <property type="evidence" value="ECO:0007669"/>
    <property type="project" value="UniProtKB-KW"/>
</dbReference>
<keyword evidence="8 13" id="KW-0677">Repeat</keyword>
<dbReference type="InterPro" id="IPR011707">
    <property type="entry name" value="Cu-oxidase-like_N"/>
</dbReference>
<dbReference type="NCBIfam" id="TIGR03389">
    <property type="entry name" value="laccase"/>
    <property type="match status" value="1"/>
</dbReference>
<dbReference type="CDD" id="cd13897">
    <property type="entry name" value="CuRO_3_LCC_plant"/>
    <property type="match status" value="1"/>
</dbReference>
<dbReference type="GO" id="GO:0052716">
    <property type="term" value="F:hydroquinone:oxygen oxidoreductase activity"/>
    <property type="evidence" value="ECO:0007669"/>
    <property type="project" value="UniProtKB-EC"/>
</dbReference>
<feature type="signal peptide" evidence="13">
    <location>
        <begin position="1"/>
        <end position="20"/>
    </location>
</feature>
<evidence type="ECO:0000256" key="1">
    <source>
        <dbReference type="ARBA" id="ARBA00000349"/>
    </source>
</evidence>
<dbReference type="InterPro" id="IPR008972">
    <property type="entry name" value="Cupredoxin"/>
</dbReference>
<evidence type="ECO:0000256" key="6">
    <source>
        <dbReference type="ARBA" id="ARBA00022525"/>
    </source>
</evidence>
<evidence type="ECO:0000256" key="3">
    <source>
        <dbReference type="ARBA" id="ARBA00010609"/>
    </source>
</evidence>
<feature type="domain" description="Plastocyanin-like" evidence="16">
    <location>
        <begin position="30"/>
        <end position="142"/>
    </location>
</feature>
<evidence type="ECO:0000256" key="2">
    <source>
        <dbReference type="ARBA" id="ARBA00004271"/>
    </source>
</evidence>
<keyword evidence="11" id="KW-0325">Glycoprotein</keyword>
<name>A0ABD3T1K4_9LAMI</name>
<keyword evidence="18" id="KW-1185">Reference proteome</keyword>
<comment type="subcellular location">
    <subcellularLocation>
        <location evidence="2 13">Secreted</location>
        <location evidence="2 13">Extracellular space</location>
        <location evidence="2 13">Apoplast</location>
    </subcellularLocation>
</comment>
<dbReference type="PANTHER" id="PTHR11709">
    <property type="entry name" value="MULTI-COPPER OXIDASE"/>
    <property type="match status" value="1"/>
</dbReference>
<evidence type="ECO:0000256" key="12">
    <source>
        <dbReference type="ARBA" id="ARBA00023185"/>
    </source>
</evidence>
<dbReference type="Pfam" id="PF07732">
    <property type="entry name" value="Cu-oxidase_3"/>
    <property type="match status" value="1"/>
</dbReference>
<dbReference type="CDD" id="cd13849">
    <property type="entry name" value="CuRO_1_LCC_plant"/>
    <property type="match status" value="1"/>
</dbReference>
<comment type="function">
    <text evidence="13">Lignin degradation and detoxification of lignin-derived products.</text>
</comment>
<dbReference type="InterPro" id="IPR034289">
    <property type="entry name" value="CuRO_3_LCC"/>
</dbReference>
<comment type="similarity">
    <text evidence="3 13">Belongs to the multicopper oxidase family.</text>
</comment>
<dbReference type="Pfam" id="PF07731">
    <property type="entry name" value="Cu-oxidase_2"/>
    <property type="match status" value="1"/>
</dbReference>